<feature type="domain" description="Protein kinase" evidence="13">
    <location>
        <begin position="28"/>
        <end position="298"/>
    </location>
</feature>
<dbReference type="EC" id="2.7.11.1" evidence="2"/>
<dbReference type="PROSITE" id="PS00108">
    <property type="entry name" value="PROTEIN_KINASE_ST"/>
    <property type="match status" value="1"/>
</dbReference>
<comment type="catalytic activity">
    <reaction evidence="8">
        <text>L-threonyl-[protein] + ATP = O-phospho-L-threonyl-[protein] + ADP + H(+)</text>
        <dbReference type="Rhea" id="RHEA:46608"/>
        <dbReference type="Rhea" id="RHEA-COMP:11060"/>
        <dbReference type="Rhea" id="RHEA-COMP:11605"/>
        <dbReference type="ChEBI" id="CHEBI:15378"/>
        <dbReference type="ChEBI" id="CHEBI:30013"/>
        <dbReference type="ChEBI" id="CHEBI:30616"/>
        <dbReference type="ChEBI" id="CHEBI:61977"/>
        <dbReference type="ChEBI" id="CHEBI:456216"/>
        <dbReference type="EC" id="2.7.11.1"/>
    </reaction>
</comment>
<dbReference type="Pfam" id="PF00069">
    <property type="entry name" value="Pkinase"/>
    <property type="match status" value="1"/>
</dbReference>
<evidence type="ECO:0000256" key="2">
    <source>
        <dbReference type="ARBA" id="ARBA00012513"/>
    </source>
</evidence>
<dbReference type="InterPro" id="IPR000719">
    <property type="entry name" value="Prot_kinase_dom"/>
</dbReference>
<evidence type="ECO:0000259" key="13">
    <source>
        <dbReference type="PROSITE" id="PS50011"/>
    </source>
</evidence>
<keyword evidence="15" id="KW-1185">Reference proteome</keyword>
<dbReference type="SMART" id="SM00220">
    <property type="entry name" value="S_TKc"/>
    <property type="match status" value="1"/>
</dbReference>
<dbReference type="PANTHER" id="PTHR11909">
    <property type="entry name" value="CASEIN KINASE-RELATED"/>
    <property type="match status" value="1"/>
</dbReference>
<dbReference type="GO" id="GO:0004674">
    <property type="term" value="F:protein serine/threonine kinase activity"/>
    <property type="evidence" value="ECO:0007669"/>
    <property type="project" value="UniProtKB-KW"/>
</dbReference>
<evidence type="ECO:0000256" key="9">
    <source>
        <dbReference type="ARBA" id="ARBA00048679"/>
    </source>
</evidence>
<evidence type="ECO:0000256" key="6">
    <source>
        <dbReference type="ARBA" id="ARBA00022777"/>
    </source>
</evidence>
<keyword evidence="6" id="KW-0418">Kinase</keyword>
<reference evidence="14 15" key="1">
    <citation type="submission" date="2020-12" db="EMBL/GenBank/DDBJ databases">
        <title>Metabolic potential, ecology and presence of endohyphal bacteria is reflected in genomic diversity of Mucoromycotina.</title>
        <authorList>
            <person name="Muszewska A."/>
            <person name="Okrasinska A."/>
            <person name="Steczkiewicz K."/>
            <person name="Drgas O."/>
            <person name="Orlowska M."/>
            <person name="Perlinska-Lenart U."/>
            <person name="Aleksandrzak-Piekarczyk T."/>
            <person name="Szatraj K."/>
            <person name="Zielenkiewicz U."/>
            <person name="Pilsyk S."/>
            <person name="Malc E."/>
            <person name="Mieczkowski P."/>
            <person name="Kruszewska J.S."/>
            <person name="Biernat P."/>
            <person name="Pawlowska J."/>
        </authorList>
    </citation>
    <scope>NUCLEOTIDE SEQUENCE [LARGE SCALE GENOMIC DNA]</scope>
    <source>
        <strain evidence="14 15">CBS 142.35</strain>
    </source>
</reference>
<dbReference type="SUPFAM" id="SSF56112">
    <property type="entry name" value="Protein kinase-like (PK-like)"/>
    <property type="match status" value="1"/>
</dbReference>
<accession>A0A8H7SEX9</accession>
<keyword evidence="3 11" id="KW-0723">Serine/threonine-protein kinase</keyword>
<dbReference type="FunFam" id="1.10.510.10:FF:000160">
    <property type="entry name" value="Casein kinase I 1"/>
    <property type="match status" value="1"/>
</dbReference>
<organism evidence="14 15">
    <name type="scientific">Circinella minor</name>
    <dbReference type="NCBI Taxonomy" id="1195481"/>
    <lineage>
        <taxon>Eukaryota</taxon>
        <taxon>Fungi</taxon>
        <taxon>Fungi incertae sedis</taxon>
        <taxon>Mucoromycota</taxon>
        <taxon>Mucoromycotina</taxon>
        <taxon>Mucoromycetes</taxon>
        <taxon>Mucorales</taxon>
        <taxon>Lichtheimiaceae</taxon>
        <taxon>Circinella</taxon>
    </lineage>
</organism>
<keyword evidence="7 10" id="KW-0067">ATP-binding</keyword>
<evidence type="ECO:0000256" key="4">
    <source>
        <dbReference type="ARBA" id="ARBA00022679"/>
    </source>
</evidence>
<dbReference type="InterPro" id="IPR050235">
    <property type="entry name" value="CK1_Ser-Thr_kinase"/>
</dbReference>
<dbReference type="PROSITE" id="PS00107">
    <property type="entry name" value="PROTEIN_KINASE_ATP"/>
    <property type="match status" value="1"/>
</dbReference>
<evidence type="ECO:0000256" key="11">
    <source>
        <dbReference type="RuleBase" id="RU000304"/>
    </source>
</evidence>
<dbReference type="InterPro" id="IPR008271">
    <property type="entry name" value="Ser/Thr_kinase_AS"/>
</dbReference>
<dbReference type="GO" id="GO:0005524">
    <property type="term" value="F:ATP binding"/>
    <property type="evidence" value="ECO:0007669"/>
    <property type="project" value="UniProtKB-UniRule"/>
</dbReference>
<name>A0A8H7SEX9_9FUNG</name>
<dbReference type="CDD" id="cd14127">
    <property type="entry name" value="STKc_CK1_fungal"/>
    <property type="match status" value="1"/>
</dbReference>
<evidence type="ECO:0000313" key="15">
    <source>
        <dbReference type="Proteomes" id="UP000646827"/>
    </source>
</evidence>
<evidence type="ECO:0000256" key="10">
    <source>
        <dbReference type="PROSITE-ProRule" id="PRU10141"/>
    </source>
</evidence>
<comment type="catalytic activity">
    <reaction evidence="9">
        <text>L-seryl-[protein] + ATP = O-phospho-L-seryl-[protein] + ADP + H(+)</text>
        <dbReference type="Rhea" id="RHEA:17989"/>
        <dbReference type="Rhea" id="RHEA-COMP:9863"/>
        <dbReference type="Rhea" id="RHEA-COMP:11604"/>
        <dbReference type="ChEBI" id="CHEBI:15378"/>
        <dbReference type="ChEBI" id="CHEBI:29999"/>
        <dbReference type="ChEBI" id="CHEBI:30616"/>
        <dbReference type="ChEBI" id="CHEBI:83421"/>
        <dbReference type="ChEBI" id="CHEBI:456216"/>
        <dbReference type="EC" id="2.7.11.1"/>
    </reaction>
</comment>
<dbReference type="AlphaFoldDB" id="A0A8H7SEX9"/>
<dbReference type="GO" id="GO:0005773">
    <property type="term" value="C:vacuole"/>
    <property type="evidence" value="ECO:0007669"/>
    <property type="project" value="UniProtKB-ARBA"/>
</dbReference>
<protein>
    <recommendedName>
        <fullName evidence="2">non-specific serine/threonine protein kinase</fullName>
        <ecNumber evidence="2">2.7.11.1</ecNumber>
    </recommendedName>
</protein>
<evidence type="ECO:0000256" key="12">
    <source>
        <dbReference type="SAM" id="MobiDB-lite"/>
    </source>
</evidence>
<keyword evidence="4" id="KW-0808">Transferase</keyword>
<dbReference type="Proteomes" id="UP000646827">
    <property type="component" value="Unassembled WGS sequence"/>
</dbReference>
<feature type="binding site" evidence="10">
    <location>
        <position position="57"/>
    </location>
    <ligand>
        <name>ATP</name>
        <dbReference type="ChEBI" id="CHEBI:30616"/>
    </ligand>
</feature>
<dbReference type="OrthoDB" id="5800476at2759"/>
<evidence type="ECO:0000256" key="8">
    <source>
        <dbReference type="ARBA" id="ARBA00047899"/>
    </source>
</evidence>
<evidence type="ECO:0000313" key="14">
    <source>
        <dbReference type="EMBL" id="KAG2228047.1"/>
    </source>
</evidence>
<dbReference type="InterPro" id="IPR017441">
    <property type="entry name" value="Protein_kinase_ATP_BS"/>
</dbReference>
<dbReference type="FunFam" id="3.30.200.20:FF:000538">
    <property type="entry name" value="Putative Casein kinase I"/>
    <property type="match status" value="1"/>
</dbReference>
<comment type="similarity">
    <text evidence="1">Belongs to the protein kinase superfamily. CK1 Ser/Thr protein kinase family. Casein kinase I subfamily.</text>
</comment>
<sequence length="434" mass="49309">MTANHPRHSQRSSSTAVTSSSNVVGVHYRVGRKIGEGSFGIIYEGTNLLNNQQVAIKFEPRKSDAPQLRDEYRTYKILAGLNGIPTAYYFGQEGLHNILVIDMLGPSLEDLFDMCSRRFSVKTVAMLAKQMITRVQSIHEKNLIYRDIKPDNFLIGRPGSKNANLIYMIDFGMAKQYRDPKTRIHIPYRERKSLSGTARYMSINTHLGREQSRRDDLESLGHVFMYFLRGALPWQGLKAATNKQKYEKIGEKKQTTAVKDLCEGYPEEFGMYLQYSRKLGFEEKPDYDFLRDLFNRVLKTIGETDDGVYDWMLLNNGKGWEHRSSLHRNQSERHGAVAALNNVAGGGTGGGNIGWTNGKRDSGHRQSKQRMNHHHHSNPYRSSQGMMVNNQPVTYQNVDTNALHHSNGGRDAESVRKGGFWYNLCSIVTCNTCT</sequence>
<dbReference type="EMBL" id="JAEPRB010000003">
    <property type="protein sequence ID" value="KAG2228047.1"/>
    <property type="molecule type" value="Genomic_DNA"/>
</dbReference>
<feature type="compositionally biased region" description="Basic residues" evidence="12">
    <location>
        <begin position="365"/>
        <end position="378"/>
    </location>
</feature>
<keyword evidence="5 10" id="KW-0547">Nucleotide-binding</keyword>
<dbReference type="Gene3D" id="1.10.510.10">
    <property type="entry name" value="Transferase(Phosphotransferase) domain 1"/>
    <property type="match status" value="1"/>
</dbReference>
<evidence type="ECO:0000256" key="7">
    <source>
        <dbReference type="ARBA" id="ARBA00022840"/>
    </source>
</evidence>
<comment type="caution">
    <text evidence="14">The sequence shown here is derived from an EMBL/GenBank/DDBJ whole genome shotgun (WGS) entry which is preliminary data.</text>
</comment>
<evidence type="ECO:0000256" key="1">
    <source>
        <dbReference type="ARBA" id="ARBA00005926"/>
    </source>
</evidence>
<evidence type="ECO:0000256" key="5">
    <source>
        <dbReference type="ARBA" id="ARBA00022741"/>
    </source>
</evidence>
<proteinExistence type="inferred from homology"/>
<evidence type="ECO:0000256" key="3">
    <source>
        <dbReference type="ARBA" id="ARBA00022527"/>
    </source>
</evidence>
<gene>
    <name evidence="14" type="ORF">INT45_012071</name>
</gene>
<dbReference type="PROSITE" id="PS50011">
    <property type="entry name" value="PROTEIN_KINASE_DOM"/>
    <property type="match status" value="1"/>
</dbReference>
<dbReference type="InterPro" id="IPR011009">
    <property type="entry name" value="Kinase-like_dom_sf"/>
</dbReference>
<feature type="region of interest" description="Disordered" evidence="12">
    <location>
        <begin position="348"/>
        <end position="385"/>
    </location>
</feature>